<evidence type="ECO:0000313" key="2">
    <source>
        <dbReference type="EMBL" id="SED62470.1"/>
    </source>
</evidence>
<dbReference type="Proteomes" id="UP000199665">
    <property type="component" value="Unassembled WGS sequence"/>
</dbReference>
<comment type="caution">
    <text evidence="2">The sequence shown here is derived from an EMBL/GenBank/DDBJ whole genome shotgun (WGS) entry which is preliminary data.</text>
</comment>
<dbReference type="EMBL" id="FNRV01000001">
    <property type="protein sequence ID" value="SED62470.1"/>
    <property type="molecule type" value="Genomic_DNA"/>
</dbReference>
<gene>
    <name evidence="2" type="ORF">SAMN05216205_5746</name>
</gene>
<feature type="domain" description="GmrSD restriction endonucleases N-terminal" evidence="1">
    <location>
        <begin position="8"/>
        <end position="143"/>
    </location>
</feature>
<protein>
    <recommendedName>
        <fullName evidence="1">GmrSD restriction endonucleases N-terminal domain-containing protein</fullName>
    </recommendedName>
</protein>
<keyword evidence="3" id="KW-1185">Reference proteome</keyword>
<sequence length="175" mass="20243">MHKKTMTTLFSESLYKIPDYQRGYAWVEKQWNDFVQDVDALVDEKVHGHYTGTVVIYAGRDAEVVNYGTRRLKVVDVVDGQQRLTTTCLYLSLILRKLIEHGQLEYEREIPDYLYADGRCKLELNNDTQHIFYDLLKTGHPNTEVLTPHGKRLVQAHGLAVEVDDALEMTEQTEV</sequence>
<accession>A0ABY0YJ60</accession>
<name>A0ABY0YJ60_9PSED</name>
<organism evidence="2 3">
    <name type="scientific">Pseudomonas mohnii</name>
    <dbReference type="NCBI Taxonomy" id="395600"/>
    <lineage>
        <taxon>Bacteria</taxon>
        <taxon>Pseudomonadati</taxon>
        <taxon>Pseudomonadota</taxon>
        <taxon>Gammaproteobacteria</taxon>
        <taxon>Pseudomonadales</taxon>
        <taxon>Pseudomonadaceae</taxon>
        <taxon>Pseudomonas</taxon>
    </lineage>
</organism>
<reference evidence="2 3" key="1">
    <citation type="submission" date="2016-10" db="EMBL/GenBank/DDBJ databases">
        <authorList>
            <person name="Varghese N."/>
            <person name="Submissions S."/>
        </authorList>
    </citation>
    <scope>NUCLEOTIDE SEQUENCE [LARGE SCALE GENOMIC DNA]</scope>
    <source>
        <strain evidence="2 3">DSM 18327</strain>
    </source>
</reference>
<evidence type="ECO:0000259" key="1">
    <source>
        <dbReference type="Pfam" id="PF03235"/>
    </source>
</evidence>
<dbReference type="Pfam" id="PF03235">
    <property type="entry name" value="GmrSD_N"/>
    <property type="match status" value="1"/>
</dbReference>
<dbReference type="PANTHER" id="PTHR35149">
    <property type="entry name" value="SLL5132 PROTEIN"/>
    <property type="match status" value="1"/>
</dbReference>
<dbReference type="InterPro" id="IPR004919">
    <property type="entry name" value="GmrSD_N"/>
</dbReference>
<dbReference type="PANTHER" id="PTHR35149:SF1">
    <property type="entry name" value="DUF5655 DOMAIN-CONTAINING PROTEIN"/>
    <property type="match status" value="1"/>
</dbReference>
<evidence type="ECO:0000313" key="3">
    <source>
        <dbReference type="Proteomes" id="UP000199665"/>
    </source>
</evidence>
<proteinExistence type="predicted"/>
<dbReference type="RefSeq" id="WP_090468895.1">
    <property type="nucleotide sequence ID" value="NZ_FNRV01000001.1"/>
</dbReference>